<evidence type="ECO:0000313" key="3">
    <source>
        <dbReference type="Proteomes" id="UP000590964"/>
    </source>
</evidence>
<dbReference type="PANTHER" id="PTHR34293:SF1">
    <property type="entry name" value="HTH-TYPE TRANSCRIPTIONAL REGULATOR TRMBL2"/>
    <property type="match status" value="1"/>
</dbReference>
<comment type="caution">
    <text evidence="2">The sequence shown here is derived from an EMBL/GenBank/DDBJ whole genome shotgun (WGS) entry which is preliminary data.</text>
</comment>
<accession>A0A7J4JZY3</accession>
<dbReference type="AlphaFoldDB" id="A0A7J4JZY3"/>
<dbReference type="PANTHER" id="PTHR34293">
    <property type="entry name" value="HTH-TYPE TRANSCRIPTIONAL REGULATOR TRMBL2"/>
    <property type="match status" value="1"/>
</dbReference>
<dbReference type="CDD" id="cd00090">
    <property type="entry name" value="HTH_ARSR"/>
    <property type="match status" value="1"/>
</dbReference>
<dbReference type="SUPFAM" id="SSF46785">
    <property type="entry name" value="Winged helix' DNA-binding domain"/>
    <property type="match status" value="1"/>
</dbReference>
<feature type="domain" description="Transcription regulator TrmB N-terminal" evidence="1">
    <location>
        <begin position="3"/>
        <end position="68"/>
    </location>
</feature>
<reference evidence="3" key="1">
    <citation type="journal article" date="2020" name="bioRxiv">
        <title>A rank-normalized archaeal taxonomy based on genome phylogeny resolves widespread incomplete and uneven classifications.</title>
        <authorList>
            <person name="Rinke C."/>
            <person name="Chuvochina M."/>
            <person name="Mussig A.J."/>
            <person name="Chaumeil P.-A."/>
            <person name="Waite D.W."/>
            <person name="Whitman W.B."/>
            <person name="Parks D.H."/>
            <person name="Hugenholtz P."/>
        </authorList>
    </citation>
    <scope>NUCLEOTIDE SEQUENCE [LARGE SCALE GENOMIC DNA]</scope>
</reference>
<evidence type="ECO:0000313" key="2">
    <source>
        <dbReference type="EMBL" id="HIH21835.1"/>
    </source>
</evidence>
<dbReference type="InterPro" id="IPR036388">
    <property type="entry name" value="WH-like_DNA-bd_sf"/>
</dbReference>
<dbReference type="Pfam" id="PF01978">
    <property type="entry name" value="TrmB"/>
    <property type="match status" value="1"/>
</dbReference>
<organism evidence="2 3">
    <name type="scientific">Candidatus Iainarchaeum sp</name>
    <dbReference type="NCBI Taxonomy" id="3101447"/>
    <lineage>
        <taxon>Archaea</taxon>
        <taxon>Candidatus Iainarchaeota</taxon>
        <taxon>Candidatus Iainarchaeia</taxon>
        <taxon>Candidatus Iainarchaeales</taxon>
        <taxon>Candidatus Iainarchaeaceae</taxon>
        <taxon>Candidatus Iainarchaeum</taxon>
    </lineage>
</organism>
<name>A0A7J4JZY3_9ARCH</name>
<dbReference type="InterPro" id="IPR036390">
    <property type="entry name" value="WH_DNA-bd_sf"/>
</dbReference>
<dbReference type="Proteomes" id="UP000590964">
    <property type="component" value="Unassembled WGS sequence"/>
</dbReference>
<dbReference type="Gene3D" id="1.10.10.10">
    <property type="entry name" value="Winged helix-like DNA-binding domain superfamily/Winged helix DNA-binding domain"/>
    <property type="match status" value="1"/>
</dbReference>
<dbReference type="InterPro" id="IPR011991">
    <property type="entry name" value="ArsR-like_HTH"/>
</dbReference>
<sequence>MTEIGLTQNEAKTYLALIELRSASAKQISEKSGIHKRNVYESLEKLMKKGLVASGIVSRSRHFEAANPEQLLSYLEEKEAKVKNLLLELKSKYLPEPANDEALIFRGINGIKAILQDMLKVKNDLYLIGSKGYWKTLPELKFFFPQFENKRIKLGLKIKQIYDHELRNKRITKFKLGECKFFPPQYSTPIHIWIYGNRVISLFYADNPTAFMIKSQKIANGYKKYFNFMWHLAEK</sequence>
<dbReference type="InterPro" id="IPR051797">
    <property type="entry name" value="TrmB-like"/>
</dbReference>
<gene>
    <name evidence="2" type="ORF">HA222_04225</name>
</gene>
<evidence type="ECO:0000259" key="1">
    <source>
        <dbReference type="Pfam" id="PF01978"/>
    </source>
</evidence>
<dbReference type="InterPro" id="IPR002831">
    <property type="entry name" value="Tscrpt_reg_TrmB_N"/>
</dbReference>
<protein>
    <recommendedName>
        <fullName evidence="1">Transcription regulator TrmB N-terminal domain-containing protein</fullName>
    </recommendedName>
</protein>
<dbReference type="EMBL" id="DUFW01000074">
    <property type="protein sequence ID" value="HIH21835.1"/>
    <property type="molecule type" value="Genomic_DNA"/>
</dbReference>
<proteinExistence type="predicted"/>